<gene>
    <name evidence="2" type="ORF">PGTG_12435</name>
</gene>
<organism evidence="2 3">
    <name type="scientific">Puccinia graminis f. sp. tritici (strain CRL 75-36-700-3 / race SCCL)</name>
    <name type="common">Black stem rust fungus</name>
    <dbReference type="NCBI Taxonomy" id="418459"/>
    <lineage>
        <taxon>Eukaryota</taxon>
        <taxon>Fungi</taxon>
        <taxon>Dikarya</taxon>
        <taxon>Basidiomycota</taxon>
        <taxon>Pucciniomycotina</taxon>
        <taxon>Pucciniomycetes</taxon>
        <taxon>Pucciniales</taxon>
        <taxon>Pucciniaceae</taxon>
        <taxon>Puccinia</taxon>
    </lineage>
</organism>
<sequence length="115" mass="12908">MKKADEGAKSVARKRGNLKKGSDDQRGQLETREDLKMSTLQCSAGLYTARFLGSARGGIKGEAEGRTEELMGVPGGRVDQQRPKFSFRRRFWLPRKTRQGLHSLLDESSERVRLG</sequence>
<dbReference type="AlphaFoldDB" id="E3KQA4"/>
<evidence type="ECO:0000313" key="2">
    <source>
        <dbReference type="EMBL" id="EFP86479.1"/>
    </source>
</evidence>
<evidence type="ECO:0000313" key="3">
    <source>
        <dbReference type="Proteomes" id="UP000008783"/>
    </source>
</evidence>
<dbReference type="EMBL" id="DS178300">
    <property type="protein sequence ID" value="EFP86479.1"/>
    <property type="molecule type" value="Genomic_DNA"/>
</dbReference>
<keyword evidence="3" id="KW-1185">Reference proteome</keyword>
<dbReference type="Proteomes" id="UP000008783">
    <property type="component" value="Unassembled WGS sequence"/>
</dbReference>
<dbReference type="RefSeq" id="XP_003330898.1">
    <property type="nucleotide sequence ID" value="XM_003330850.2"/>
</dbReference>
<reference evidence="3" key="2">
    <citation type="journal article" date="2011" name="Proc. Natl. Acad. Sci. U.S.A.">
        <title>Obligate biotrophy features unraveled by the genomic analysis of rust fungi.</title>
        <authorList>
            <person name="Duplessis S."/>
            <person name="Cuomo C.A."/>
            <person name="Lin Y.-C."/>
            <person name="Aerts A."/>
            <person name="Tisserant E."/>
            <person name="Veneault-Fourrey C."/>
            <person name="Joly D.L."/>
            <person name="Hacquard S."/>
            <person name="Amselem J."/>
            <person name="Cantarel B.L."/>
            <person name="Chiu R."/>
            <person name="Coutinho P.M."/>
            <person name="Feau N."/>
            <person name="Field M."/>
            <person name="Frey P."/>
            <person name="Gelhaye E."/>
            <person name="Goldberg J."/>
            <person name="Grabherr M.G."/>
            <person name="Kodira C.D."/>
            <person name="Kohler A."/>
            <person name="Kuees U."/>
            <person name="Lindquist E.A."/>
            <person name="Lucas S.M."/>
            <person name="Mago R."/>
            <person name="Mauceli E."/>
            <person name="Morin E."/>
            <person name="Murat C."/>
            <person name="Pangilinan J.L."/>
            <person name="Park R."/>
            <person name="Pearson M."/>
            <person name="Quesneville H."/>
            <person name="Rouhier N."/>
            <person name="Sakthikumar S."/>
            <person name="Salamov A.A."/>
            <person name="Schmutz J."/>
            <person name="Selles B."/>
            <person name="Shapiro H."/>
            <person name="Tanguay P."/>
            <person name="Tuskan G.A."/>
            <person name="Henrissat B."/>
            <person name="Van de Peer Y."/>
            <person name="Rouze P."/>
            <person name="Ellis J.G."/>
            <person name="Dodds P.N."/>
            <person name="Schein J.E."/>
            <person name="Zhong S."/>
            <person name="Hamelin R.C."/>
            <person name="Grigoriev I.V."/>
            <person name="Szabo L.J."/>
            <person name="Martin F."/>
        </authorList>
    </citation>
    <scope>NUCLEOTIDE SEQUENCE [LARGE SCALE GENOMIC DNA]</scope>
    <source>
        <strain evidence="3">CRL 75-36-700-3 / race SCCL</strain>
    </source>
</reference>
<dbReference type="VEuPathDB" id="FungiDB:PGTG_12435"/>
<dbReference type="KEGG" id="pgr:PGTG_12435"/>
<feature type="region of interest" description="Disordered" evidence="1">
    <location>
        <begin position="1"/>
        <end position="35"/>
    </location>
</feature>
<name>E3KQA4_PUCGT</name>
<accession>E3KQA4</accession>
<reference key="1">
    <citation type="submission" date="2007-01" db="EMBL/GenBank/DDBJ databases">
        <title>The Genome Sequence of Puccinia graminis f. sp. tritici Strain CRL 75-36-700-3.</title>
        <authorList>
            <consortium name="The Broad Institute Genome Sequencing Platform"/>
            <person name="Birren B."/>
            <person name="Lander E."/>
            <person name="Galagan J."/>
            <person name="Nusbaum C."/>
            <person name="Devon K."/>
            <person name="Cuomo C."/>
            <person name="Jaffe D."/>
            <person name="Butler J."/>
            <person name="Alvarez P."/>
            <person name="Gnerre S."/>
            <person name="Grabherr M."/>
            <person name="Mauceli E."/>
            <person name="Brockman W."/>
            <person name="Young S."/>
            <person name="LaButti K."/>
            <person name="Sykes S."/>
            <person name="DeCaprio D."/>
            <person name="Crawford M."/>
            <person name="Koehrsen M."/>
            <person name="Engels R."/>
            <person name="Montgomery P."/>
            <person name="Pearson M."/>
            <person name="Howarth C."/>
            <person name="Larson L."/>
            <person name="White J."/>
            <person name="Zeng Q."/>
            <person name="Kodira C."/>
            <person name="Yandava C."/>
            <person name="Alvarado L."/>
            <person name="O'Leary S."/>
            <person name="Szabo L."/>
            <person name="Dean R."/>
            <person name="Schein J."/>
        </authorList>
    </citation>
    <scope>NUCLEOTIDE SEQUENCE</scope>
    <source>
        <strain>CRL 75-36-700-3</strain>
    </source>
</reference>
<proteinExistence type="predicted"/>
<dbReference type="HOGENOM" id="CLU_2110173_0_0_1"/>
<dbReference type="GeneID" id="10540494"/>
<protein>
    <submittedName>
        <fullName evidence="2">Uncharacterized protein</fullName>
    </submittedName>
</protein>
<feature type="compositionally biased region" description="Basic and acidic residues" evidence="1">
    <location>
        <begin position="20"/>
        <end position="35"/>
    </location>
</feature>
<evidence type="ECO:0000256" key="1">
    <source>
        <dbReference type="SAM" id="MobiDB-lite"/>
    </source>
</evidence>
<dbReference type="InParanoid" id="E3KQA4"/>